<gene>
    <name evidence="1" type="ORF">KPZU09_28190</name>
</gene>
<evidence type="ECO:0000313" key="1">
    <source>
        <dbReference type="EMBL" id="GHK53083.1"/>
    </source>
</evidence>
<evidence type="ECO:0000313" key="2">
    <source>
        <dbReference type="Proteomes" id="UP000655094"/>
    </source>
</evidence>
<organism evidence="1 2">
    <name type="scientific">Klebsiella pneumoniae</name>
    <dbReference type="NCBI Taxonomy" id="573"/>
    <lineage>
        <taxon>Bacteria</taxon>
        <taxon>Pseudomonadati</taxon>
        <taxon>Pseudomonadota</taxon>
        <taxon>Gammaproteobacteria</taxon>
        <taxon>Enterobacterales</taxon>
        <taxon>Enterobacteriaceae</taxon>
        <taxon>Klebsiella/Raoultella group</taxon>
        <taxon>Klebsiella</taxon>
        <taxon>Klebsiella pneumoniae complex</taxon>
    </lineage>
</organism>
<name>A0A919LRV6_KLEPN</name>
<dbReference type="Proteomes" id="UP000655094">
    <property type="component" value="Unassembled WGS sequence"/>
</dbReference>
<reference evidence="1" key="1">
    <citation type="submission" date="2020-10" db="EMBL/GenBank/DDBJ databases">
        <title>Genome Sequence of ESBL Producing Zambian Clinical Strains.</title>
        <authorList>
            <person name="Shawa M."/>
            <person name="Furuta Y."/>
            <person name="Simbotwe M."/>
            <person name="Mulenga E."/>
            <person name="Mubanga M."/>
            <person name="Mulenga G."/>
            <person name="Kaile C."/>
            <person name="Zorigt T."/>
            <person name="Hang'ombe B."/>
            <person name="Higashi H."/>
        </authorList>
    </citation>
    <scope>NUCLEOTIDE SEQUENCE</scope>
    <source>
        <strain evidence="1">Zam_UTH_09</strain>
    </source>
</reference>
<protein>
    <submittedName>
        <fullName evidence="1">Uncharacterized protein</fullName>
    </submittedName>
</protein>
<dbReference type="AlphaFoldDB" id="A0A919LRV6"/>
<dbReference type="EMBL" id="BNFF01000001">
    <property type="protein sequence ID" value="GHK53083.1"/>
    <property type="molecule type" value="Genomic_DNA"/>
</dbReference>
<comment type="caution">
    <text evidence="1">The sequence shown here is derived from an EMBL/GenBank/DDBJ whole genome shotgun (WGS) entry which is preliminary data.</text>
</comment>
<sequence length="70" mass="7656">MKTALLRVTLQRQLAERRPGAGAVGKAQIQMRIEINNAHFFAREGIQYPSAVAEGRLVAAAQTSVRLPAR</sequence>
<accession>A0A919LRV6</accession>
<proteinExistence type="predicted"/>